<organism evidence="2 3">
    <name type="scientific">Vitis vinifera</name>
    <name type="common">Grape</name>
    <dbReference type="NCBI Taxonomy" id="29760"/>
    <lineage>
        <taxon>Eukaryota</taxon>
        <taxon>Viridiplantae</taxon>
        <taxon>Streptophyta</taxon>
        <taxon>Embryophyta</taxon>
        <taxon>Tracheophyta</taxon>
        <taxon>Spermatophyta</taxon>
        <taxon>Magnoliopsida</taxon>
        <taxon>eudicotyledons</taxon>
        <taxon>Gunneridae</taxon>
        <taxon>Pentapetalae</taxon>
        <taxon>rosids</taxon>
        <taxon>Vitales</taxon>
        <taxon>Vitaceae</taxon>
        <taxon>Viteae</taxon>
        <taxon>Vitis</taxon>
    </lineage>
</organism>
<reference evidence="2 3" key="1">
    <citation type="journal article" date="2018" name="PLoS Genet.">
        <title>Population sequencing reveals clonal diversity and ancestral inbreeding in the grapevine cultivar Chardonnay.</title>
        <authorList>
            <person name="Roach M.J."/>
            <person name="Johnson D.L."/>
            <person name="Bohlmann J."/>
            <person name="van Vuuren H.J."/>
            <person name="Jones S.J."/>
            <person name="Pretorius I.S."/>
            <person name="Schmidt S.A."/>
            <person name="Borneman A.R."/>
        </authorList>
    </citation>
    <scope>NUCLEOTIDE SEQUENCE [LARGE SCALE GENOMIC DNA]</scope>
    <source>
        <strain evidence="3">cv. Chardonnay</strain>
        <tissue evidence="2">Leaf</tissue>
    </source>
</reference>
<comment type="caution">
    <text evidence="2">The sequence shown here is derived from an EMBL/GenBank/DDBJ whole genome shotgun (WGS) entry which is preliminary data.</text>
</comment>
<proteinExistence type="predicted"/>
<accession>A0A438GLF0</accession>
<name>A0A438GLF0_VITVI</name>
<gene>
    <name evidence="2" type="ORF">CK203_057470</name>
</gene>
<dbReference type="AlphaFoldDB" id="A0A438GLF0"/>
<feature type="region of interest" description="Disordered" evidence="1">
    <location>
        <begin position="50"/>
        <end position="98"/>
    </location>
</feature>
<sequence>MPHFPGIGHFSEHPHSADHSPSCSSRADCCHSGPIHCHPEADSASTRHYISSEHATPSPLELAQAPSFMHETMPPEEPPIGEVETAEPSSPQHHPPTI</sequence>
<dbReference type="EMBL" id="QGNW01000402">
    <property type="protein sequence ID" value="RVW73002.1"/>
    <property type="molecule type" value="Genomic_DNA"/>
</dbReference>
<feature type="region of interest" description="Disordered" evidence="1">
    <location>
        <begin position="1"/>
        <end position="25"/>
    </location>
</feature>
<dbReference type="Proteomes" id="UP000288805">
    <property type="component" value="Unassembled WGS sequence"/>
</dbReference>
<evidence type="ECO:0000313" key="2">
    <source>
        <dbReference type="EMBL" id="RVW73002.1"/>
    </source>
</evidence>
<evidence type="ECO:0000313" key="3">
    <source>
        <dbReference type="Proteomes" id="UP000288805"/>
    </source>
</evidence>
<protein>
    <submittedName>
        <fullName evidence="2">Uncharacterized protein</fullName>
    </submittedName>
</protein>
<evidence type="ECO:0000256" key="1">
    <source>
        <dbReference type="SAM" id="MobiDB-lite"/>
    </source>
</evidence>